<evidence type="ECO:0000313" key="1">
    <source>
        <dbReference type="EMBL" id="MFC3861427.1"/>
    </source>
</evidence>
<evidence type="ECO:0000313" key="2">
    <source>
        <dbReference type="Proteomes" id="UP001595748"/>
    </source>
</evidence>
<proteinExistence type="predicted"/>
<organism evidence="1 2">
    <name type="scientific">Deinococcus antarcticus</name>
    <dbReference type="NCBI Taxonomy" id="1298767"/>
    <lineage>
        <taxon>Bacteria</taxon>
        <taxon>Thermotogati</taxon>
        <taxon>Deinococcota</taxon>
        <taxon>Deinococci</taxon>
        <taxon>Deinococcales</taxon>
        <taxon>Deinococcaceae</taxon>
        <taxon>Deinococcus</taxon>
    </lineage>
</organism>
<protein>
    <submittedName>
        <fullName evidence="1">Arginase</fullName>
    </submittedName>
</protein>
<keyword evidence="2" id="KW-1185">Reference proteome</keyword>
<accession>A0ABV8A6X3</accession>
<dbReference type="EMBL" id="JBHRZF010000142">
    <property type="protein sequence ID" value="MFC3861427.1"/>
    <property type="molecule type" value="Genomic_DNA"/>
</dbReference>
<comment type="caution">
    <text evidence="1">The sequence shown here is derived from an EMBL/GenBank/DDBJ whole genome shotgun (WGS) entry which is preliminary data.</text>
</comment>
<sequence>MLLSVDWDAFSGTRELVFDAPIWGTRDREYDRLQAWRDRAARRGGQGWDALADDFPLYPGWQELKQYAGVPTWAALSHAQAWEWLDFFPVQDVLNVDSHHDLGSLSGDPTRVRPGNWAGLALKAGKISRYACHYPGWHAHLPVAEGFDLHRTREELLTLLSDDVLARVTLHRPVQWPAPERVRGILLVQSPAWTNPAHDPEFHRLARALSACPVTPTMKRSPPFIERSVSV</sequence>
<gene>
    <name evidence="1" type="ORF">ACFOPQ_11720</name>
</gene>
<reference evidence="2" key="1">
    <citation type="journal article" date="2019" name="Int. J. Syst. Evol. Microbiol.">
        <title>The Global Catalogue of Microorganisms (GCM) 10K type strain sequencing project: providing services to taxonomists for standard genome sequencing and annotation.</title>
        <authorList>
            <consortium name="The Broad Institute Genomics Platform"/>
            <consortium name="The Broad Institute Genome Sequencing Center for Infectious Disease"/>
            <person name="Wu L."/>
            <person name="Ma J."/>
        </authorList>
    </citation>
    <scope>NUCLEOTIDE SEQUENCE [LARGE SCALE GENOMIC DNA]</scope>
    <source>
        <strain evidence="2">CCTCC AB 2013263</strain>
    </source>
</reference>
<name>A0ABV8A6X3_9DEIO</name>
<dbReference type="Proteomes" id="UP001595748">
    <property type="component" value="Unassembled WGS sequence"/>
</dbReference>
<dbReference type="RefSeq" id="WP_380078309.1">
    <property type="nucleotide sequence ID" value="NZ_JBHRZF010000142.1"/>
</dbReference>